<dbReference type="InterPro" id="IPR024034">
    <property type="entry name" value="ATPase_F1/V1_b/a_C"/>
</dbReference>
<dbReference type="Gene3D" id="3.40.50.300">
    <property type="entry name" value="P-loop containing nucleotide triphosphate hydrolases"/>
    <property type="match status" value="1"/>
</dbReference>
<dbReference type="InterPro" id="IPR004100">
    <property type="entry name" value="ATPase_F1/V1/A1_a/bsu_N"/>
</dbReference>
<dbReference type="PANTHER" id="PTHR43607:SF1">
    <property type="entry name" value="H(+)-TRANSPORTING TWO-SECTOR ATPASE"/>
    <property type="match status" value="1"/>
</dbReference>
<proteinExistence type="inferred from homology"/>
<dbReference type="InterPro" id="IPR020003">
    <property type="entry name" value="ATPase_a/bsu_AS"/>
</dbReference>
<comment type="similarity">
    <text evidence="1 14">Belongs to the ATPase alpha/beta chains family.</text>
</comment>
<dbReference type="GO" id="GO:0046933">
    <property type="term" value="F:proton-transporting ATP synthase activity, rotational mechanism"/>
    <property type="evidence" value="ECO:0007669"/>
    <property type="project" value="UniProtKB-UniRule"/>
</dbReference>
<dbReference type="GO" id="GO:0046961">
    <property type="term" value="F:proton-transporting ATPase activity, rotational mechanism"/>
    <property type="evidence" value="ECO:0007669"/>
    <property type="project" value="InterPro"/>
</dbReference>
<reference evidence="19" key="1">
    <citation type="journal article" date="2020" name="mSystems">
        <title>Genome- and Community-Level Interaction Insights into Carbon Utilization and Element Cycling Functions of Hydrothermarchaeota in Hydrothermal Sediment.</title>
        <authorList>
            <person name="Zhou Z."/>
            <person name="Liu Y."/>
            <person name="Xu W."/>
            <person name="Pan J."/>
            <person name="Luo Z.H."/>
            <person name="Li M."/>
        </authorList>
    </citation>
    <scope>NUCLEOTIDE SEQUENCE [LARGE SCALE GENOMIC DNA]</scope>
    <source>
        <strain evidence="19">SpSt-81</strain>
    </source>
</reference>
<evidence type="ECO:0000259" key="18">
    <source>
        <dbReference type="Pfam" id="PF22919"/>
    </source>
</evidence>
<accession>A0A7C3RWA7</accession>
<sequence length="589" mass="66101">MEGKIVRVAGPLVVAKGLANVKMYEMVRVGNLELFGEIIGLDNDLVYIQVYEETQGIGPGEPVYALGEPLSVELGPGIIGQIYDGIQRPLNRLAEISGDFLSRGLSFPALDRNKKWNFEARVKVGDYVEGGDILGVVQETSALQHRILVPPKLKGKILEIKNGSFTVDDTIGILEEENGDKVELKLMHKWPVRYQRPVKEKLPPQIPLITGQRVLDTFFPLVKGGTACVPGPFGSGKTIIQHQLAKWADAEVVVYIGCGERGNEMTEVLIEFPELKDPRTGKPLMERTILIANTSNMPVAAREASVFTGITIAEYFRDMGYHVALMADSTSRWAEAMREISGRLGEMPGEEGYPAYLASRVAGFYERAGLVRCLGKDEKIGSVSIIGAVSPPGGDLSDPVVQATLRVAKVFWGLDARLAFSRHFPAVDWLVSYSLYLEPVSKYWREKIAEDYYELRQKAMAILQREAELQDIVRLVGMEALSPQDRLTLETARSIREDFLHQNALHEVDTYTSLYKQYLMLKNIMNFHNVALKLIEEGYPLDDILRMPEREKIARMKFIPEDRRKELEDLLFEVAQKLRGIKEGTKEYA</sequence>
<dbReference type="HAMAP" id="MF_00309">
    <property type="entry name" value="ATP_synth_A_arch"/>
    <property type="match status" value="1"/>
</dbReference>
<protein>
    <recommendedName>
        <fullName evidence="3 14">V-type ATP synthase alpha chain</fullName>
        <ecNumber evidence="2 14">7.1.2.2</ecNumber>
    </recommendedName>
    <alternativeName>
        <fullName evidence="11 14">V-ATPase subunit A</fullName>
    </alternativeName>
</protein>
<comment type="function">
    <text evidence="13 14">Produces ATP from ADP in the presence of a proton gradient across the membrane. The V-type alpha chain is a catalytic subunit.</text>
</comment>
<keyword evidence="5 14" id="KW-0547">Nucleotide-binding</keyword>
<feature type="domain" description="ATP synthase A/B type C-terminal" evidence="18">
    <location>
        <begin position="442"/>
        <end position="543"/>
    </location>
</feature>
<keyword evidence="7 14" id="KW-0067">ATP-binding</keyword>
<dbReference type="InterPro" id="IPR027417">
    <property type="entry name" value="P-loop_NTPase"/>
</dbReference>
<evidence type="ECO:0000256" key="8">
    <source>
        <dbReference type="ARBA" id="ARBA00022967"/>
    </source>
</evidence>
<evidence type="ECO:0000256" key="11">
    <source>
        <dbReference type="ARBA" id="ARBA00031719"/>
    </source>
</evidence>
<dbReference type="PANTHER" id="PTHR43607">
    <property type="entry name" value="V-TYPE PROTON ATPASE CATALYTIC SUBUNIT A"/>
    <property type="match status" value="1"/>
</dbReference>
<dbReference type="PROSITE" id="PS00152">
    <property type="entry name" value="ATPASE_ALPHA_BETA"/>
    <property type="match status" value="1"/>
</dbReference>
<evidence type="ECO:0000259" key="15">
    <source>
        <dbReference type="Pfam" id="PF00006"/>
    </source>
</evidence>
<dbReference type="SUPFAM" id="SSF50615">
    <property type="entry name" value="N-terminal domain of alpha and beta subunits of F1 ATP synthase"/>
    <property type="match status" value="1"/>
</dbReference>
<dbReference type="GO" id="GO:0005524">
    <property type="term" value="F:ATP binding"/>
    <property type="evidence" value="ECO:0007669"/>
    <property type="project" value="UniProtKB-UniRule"/>
</dbReference>
<dbReference type="AlphaFoldDB" id="A0A7C3RWA7"/>
<feature type="domain" description="ATPsynthase alpha/beta subunit barrel-sandwich" evidence="17">
    <location>
        <begin position="108"/>
        <end position="193"/>
    </location>
</feature>
<dbReference type="SUPFAM" id="SSF47917">
    <property type="entry name" value="C-terminal domain of alpha and beta subunits of F1 ATP synthase"/>
    <property type="match status" value="1"/>
</dbReference>
<dbReference type="InterPro" id="IPR023366">
    <property type="entry name" value="ATP_synth_asu-like_sf"/>
</dbReference>
<dbReference type="InterPro" id="IPR055190">
    <property type="entry name" value="ATP-synt_VA_C"/>
</dbReference>
<evidence type="ECO:0000256" key="7">
    <source>
        <dbReference type="ARBA" id="ARBA00022840"/>
    </source>
</evidence>
<evidence type="ECO:0000256" key="2">
    <source>
        <dbReference type="ARBA" id="ARBA00012473"/>
    </source>
</evidence>
<evidence type="ECO:0000256" key="12">
    <source>
        <dbReference type="ARBA" id="ARBA00048383"/>
    </source>
</evidence>
<keyword evidence="9 14" id="KW-0406">Ion transport</keyword>
<dbReference type="CDD" id="cd18111">
    <property type="entry name" value="ATP-synt_V_A-type_alpha_C"/>
    <property type="match status" value="1"/>
</dbReference>
<keyword evidence="10 14" id="KW-0066">ATP synthesis</keyword>
<evidence type="ECO:0000313" key="19">
    <source>
        <dbReference type="EMBL" id="HFX13445.1"/>
    </source>
</evidence>
<keyword evidence="8 14" id="KW-1278">Translocase</keyword>
<dbReference type="InterPro" id="IPR036121">
    <property type="entry name" value="ATPase_F1/V1/A1_a/bsu_N_sf"/>
</dbReference>
<dbReference type="GO" id="GO:0042777">
    <property type="term" value="P:proton motive force-driven plasma membrane ATP synthesis"/>
    <property type="evidence" value="ECO:0007669"/>
    <property type="project" value="UniProtKB-UniRule"/>
</dbReference>
<evidence type="ECO:0000256" key="3">
    <source>
        <dbReference type="ARBA" id="ARBA00018003"/>
    </source>
</evidence>
<dbReference type="GO" id="GO:0045259">
    <property type="term" value="C:proton-transporting ATP synthase complex"/>
    <property type="evidence" value="ECO:0007669"/>
    <property type="project" value="UniProtKB-ARBA"/>
</dbReference>
<organism evidence="19">
    <name type="scientific">Dictyoglomus thermophilum</name>
    <dbReference type="NCBI Taxonomy" id="14"/>
    <lineage>
        <taxon>Bacteria</taxon>
        <taxon>Pseudomonadati</taxon>
        <taxon>Dictyoglomota</taxon>
        <taxon>Dictyoglomia</taxon>
        <taxon>Dictyoglomales</taxon>
        <taxon>Dictyoglomaceae</taxon>
        <taxon>Dictyoglomus</taxon>
    </lineage>
</organism>
<dbReference type="NCBIfam" id="NF003220">
    <property type="entry name" value="PRK04192.1"/>
    <property type="match status" value="1"/>
</dbReference>
<evidence type="ECO:0000256" key="9">
    <source>
        <dbReference type="ARBA" id="ARBA00023065"/>
    </source>
</evidence>
<feature type="domain" description="ATPase F1/V1/A1 complex alpha/beta subunit N-terminal" evidence="16">
    <location>
        <begin position="5"/>
        <end position="67"/>
    </location>
</feature>
<dbReference type="InterPro" id="IPR000194">
    <property type="entry name" value="ATPase_F1/V1/A1_a/bsu_nucl-bd"/>
</dbReference>
<dbReference type="Pfam" id="PF02874">
    <property type="entry name" value="ATP-synt_ab_N"/>
    <property type="match status" value="1"/>
</dbReference>
<evidence type="ECO:0000256" key="10">
    <source>
        <dbReference type="ARBA" id="ARBA00023310"/>
    </source>
</evidence>
<dbReference type="InterPro" id="IPR022878">
    <property type="entry name" value="V-ATPase_asu"/>
</dbReference>
<evidence type="ECO:0000256" key="6">
    <source>
        <dbReference type="ARBA" id="ARBA00022781"/>
    </source>
</evidence>
<evidence type="ECO:0000259" key="16">
    <source>
        <dbReference type="Pfam" id="PF02874"/>
    </source>
</evidence>
<keyword evidence="4 14" id="KW-0813">Transport</keyword>
<comment type="catalytic activity">
    <reaction evidence="12 14">
        <text>ATP + H2O + 4 H(+)(in) = ADP + phosphate + 5 H(+)(out)</text>
        <dbReference type="Rhea" id="RHEA:57720"/>
        <dbReference type="ChEBI" id="CHEBI:15377"/>
        <dbReference type="ChEBI" id="CHEBI:15378"/>
        <dbReference type="ChEBI" id="CHEBI:30616"/>
        <dbReference type="ChEBI" id="CHEBI:43474"/>
        <dbReference type="ChEBI" id="CHEBI:456216"/>
        <dbReference type="EC" id="7.1.2.2"/>
    </reaction>
</comment>
<dbReference type="InterPro" id="IPR031686">
    <property type="entry name" value="ATP-synth_a_Xtn"/>
</dbReference>
<dbReference type="FunFam" id="2.40.30.20:FF:000009">
    <property type="entry name" value="V-type proton ATPase catalytic subunit A"/>
    <property type="match status" value="1"/>
</dbReference>
<keyword evidence="6 14" id="KW-0375">Hydrogen ion transport</keyword>
<evidence type="ECO:0000259" key="17">
    <source>
        <dbReference type="Pfam" id="PF16886"/>
    </source>
</evidence>
<dbReference type="Gene3D" id="2.40.50.100">
    <property type="match status" value="1"/>
</dbReference>
<comment type="caution">
    <text evidence="19">The sequence shown here is derived from an EMBL/GenBank/DDBJ whole genome shotgun (WGS) entry which is preliminary data.</text>
</comment>
<dbReference type="FunFam" id="3.40.50.300:FF:000675">
    <property type="entry name" value="V-type ATP synthase alpha chain"/>
    <property type="match status" value="1"/>
</dbReference>
<dbReference type="Pfam" id="PF00006">
    <property type="entry name" value="ATP-synt_ab"/>
    <property type="match status" value="1"/>
</dbReference>
<feature type="binding site" evidence="14">
    <location>
        <begin position="231"/>
        <end position="238"/>
    </location>
    <ligand>
        <name>ATP</name>
        <dbReference type="ChEBI" id="CHEBI:30616"/>
    </ligand>
</feature>
<evidence type="ECO:0000256" key="14">
    <source>
        <dbReference type="HAMAP-Rule" id="MF_00309"/>
    </source>
</evidence>
<dbReference type="EC" id="7.1.2.2" evidence="2 14"/>
<evidence type="ECO:0000256" key="5">
    <source>
        <dbReference type="ARBA" id="ARBA00022741"/>
    </source>
</evidence>
<dbReference type="Pfam" id="PF16886">
    <property type="entry name" value="ATP-synt_ab_Xtn"/>
    <property type="match status" value="1"/>
</dbReference>
<evidence type="ECO:0000256" key="4">
    <source>
        <dbReference type="ARBA" id="ARBA00022448"/>
    </source>
</evidence>
<dbReference type="FunFam" id="1.10.1140.10:FF:000002">
    <property type="entry name" value="V-type proton ATPase catalytic subunit A"/>
    <property type="match status" value="1"/>
</dbReference>
<name>A0A7C3RWA7_DICTH</name>
<dbReference type="EMBL" id="DTIN01000014">
    <property type="protein sequence ID" value="HFX13445.1"/>
    <property type="molecule type" value="Genomic_DNA"/>
</dbReference>
<dbReference type="Pfam" id="PF22919">
    <property type="entry name" value="ATP-synt_VA_C"/>
    <property type="match status" value="1"/>
</dbReference>
<dbReference type="CDD" id="cd01134">
    <property type="entry name" value="V_A-ATPase_A"/>
    <property type="match status" value="1"/>
</dbReference>
<dbReference type="FunFam" id="2.40.50.100:FF:000008">
    <property type="entry name" value="V-type proton ATPase catalytic subunit A"/>
    <property type="match status" value="1"/>
</dbReference>
<gene>
    <name evidence="14" type="primary">atpA</name>
    <name evidence="19" type="ORF">ENW00_04685</name>
</gene>
<dbReference type="CDD" id="cd18119">
    <property type="entry name" value="ATP-synt_V_A-type_alpha_N"/>
    <property type="match status" value="1"/>
</dbReference>
<dbReference type="Gene3D" id="2.40.30.20">
    <property type="match status" value="1"/>
</dbReference>
<dbReference type="Gene3D" id="1.10.1140.10">
    <property type="entry name" value="Bovine Mitochondrial F1-atpase, Atp Synthase Beta Chain, Chain D, domain 3"/>
    <property type="match status" value="1"/>
</dbReference>
<evidence type="ECO:0000256" key="13">
    <source>
        <dbReference type="ARBA" id="ARBA00054855"/>
    </source>
</evidence>
<feature type="domain" description="ATPase F1/V1/A1 complex alpha/beta subunit nucleotide-binding" evidence="15">
    <location>
        <begin position="211"/>
        <end position="434"/>
    </location>
</feature>
<evidence type="ECO:0000256" key="1">
    <source>
        <dbReference type="ARBA" id="ARBA00008936"/>
    </source>
</evidence>
<dbReference type="SUPFAM" id="SSF52540">
    <property type="entry name" value="P-loop containing nucleoside triphosphate hydrolases"/>
    <property type="match status" value="1"/>
</dbReference>